<dbReference type="RefSeq" id="WP_067907525.1">
    <property type="nucleotide sequence ID" value="NZ_BSRZ01000010.1"/>
</dbReference>
<evidence type="ECO:0000313" key="2">
    <source>
        <dbReference type="Proteomes" id="UP001165124"/>
    </source>
</evidence>
<sequence length="152" mass="17315">MPYEIEVTATCTASREVVFKHLSVAEAWNEWARLPTRSRRESEGEKVPNGVGAVRHIPPVREKVVVHDPPRHYAYVGVSGLPLRDYRSDVTLEPHGVYTLVRWRAAFEPKIPCTGPIARFFVRRLITSFARRLAWHSQHCEPGCPARLPTAH</sequence>
<dbReference type="InterPro" id="IPR023393">
    <property type="entry name" value="START-like_dom_sf"/>
</dbReference>
<comment type="caution">
    <text evidence="1">The sequence shown here is derived from an EMBL/GenBank/DDBJ whole genome shotgun (WGS) entry which is preliminary data.</text>
</comment>
<reference evidence="1" key="1">
    <citation type="submission" date="2023-02" db="EMBL/GenBank/DDBJ databases">
        <title>Actinomadura rubrobrunea NBRC 14622.</title>
        <authorList>
            <person name="Ichikawa N."/>
            <person name="Sato H."/>
            <person name="Tonouchi N."/>
        </authorList>
    </citation>
    <scope>NUCLEOTIDE SEQUENCE</scope>
    <source>
        <strain evidence="1">NBRC 14622</strain>
    </source>
</reference>
<dbReference type="SUPFAM" id="SSF55961">
    <property type="entry name" value="Bet v1-like"/>
    <property type="match status" value="1"/>
</dbReference>
<protein>
    <submittedName>
        <fullName evidence="1">MxaD family protein</fullName>
    </submittedName>
</protein>
<dbReference type="CDD" id="cd07821">
    <property type="entry name" value="PYR_PYL_RCAR_like"/>
    <property type="match status" value="1"/>
</dbReference>
<proteinExistence type="predicted"/>
<dbReference type="Proteomes" id="UP001165124">
    <property type="component" value="Unassembled WGS sequence"/>
</dbReference>
<dbReference type="Pfam" id="PF10604">
    <property type="entry name" value="Polyketide_cyc2"/>
    <property type="match status" value="1"/>
</dbReference>
<keyword evidence="2" id="KW-1185">Reference proteome</keyword>
<dbReference type="AlphaFoldDB" id="A0A9W6PWF6"/>
<dbReference type="EMBL" id="BSRZ01000010">
    <property type="protein sequence ID" value="GLW65714.1"/>
    <property type="molecule type" value="Genomic_DNA"/>
</dbReference>
<accession>A0A9W6PWF6</accession>
<gene>
    <name evidence="1" type="ORF">Arub01_39580</name>
</gene>
<organism evidence="1 2">
    <name type="scientific">Actinomadura rubrobrunea</name>
    <dbReference type="NCBI Taxonomy" id="115335"/>
    <lineage>
        <taxon>Bacteria</taxon>
        <taxon>Bacillati</taxon>
        <taxon>Actinomycetota</taxon>
        <taxon>Actinomycetes</taxon>
        <taxon>Streptosporangiales</taxon>
        <taxon>Thermomonosporaceae</taxon>
        <taxon>Actinomadura</taxon>
    </lineage>
</organism>
<dbReference type="Gene3D" id="3.30.530.20">
    <property type="match status" value="1"/>
</dbReference>
<evidence type="ECO:0000313" key="1">
    <source>
        <dbReference type="EMBL" id="GLW65714.1"/>
    </source>
</evidence>
<name>A0A9W6PWF6_9ACTN</name>
<dbReference type="InterPro" id="IPR019587">
    <property type="entry name" value="Polyketide_cyclase/dehydratase"/>
</dbReference>